<proteinExistence type="predicted"/>
<dbReference type="PROSITE" id="PS51257">
    <property type="entry name" value="PROKAR_LIPOPROTEIN"/>
    <property type="match status" value="1"/>
</dbReference>
<accession>A0ABT9MY68</accession>
<reference evidence="1 2" key="1">
    <citation type="submission" date="2023-07" db="EMBL/GenBank/DDBJ databases">
        <title>Sequencing the genomes of 1000 actinobacteria strains.</title>
        <authorList>
            <person name="Klenk H.-P."/>
        </authorList>
    </citation>
    <scope>NUCLEOTIDE SEQUENCE [LARGE SCALE GENOMIC DNA]</scope>
    <source>
        <strain evidence="1 2">DSM 44710</strain>
    </source>
</reference>
<organism evidence="1 2">
    <name type="scientific">Catenuloplanes nepalensis</name>
    <dbReference type="NCBI Taxonomy" id="587533"/>
    <lineage>
        <taxon>Bacteria</taxon>
        <taxon>Bacillati</taxon>
        <taxon>Actinomycetota</taxon>
        <taxon>Actinomycetes</taxon>
        <taxon>Micromonosporales</taxon>
        <taxon>Micromonosporaceae</taxon>
        <taxon>Catenuloplanes</taxon>
    </lineage>
</organism>
<dbReference type="EMBL" id="JAUSRA010000001">
    <property type="protein sequence ID" value="MDP9796375.1"/>
    <property type="molecule type" value="Genomic_DNA"/>
</dbReference>
<evidence type="ECO:0000313" key="1">
    <source>
        <dbReference type="EMBL" id="MDP9796375.1"/>
    </source>
</evidence>
<name>A0ABT9MY68_9ACTN</name>
<dbReference type="Proteomes" id="UP001240984">
    <property type="component" value="Unassembled WGS sequence"/>
</dbReference>
<protein>
    <submittedName>
        <fullName evidence="1">Uncharacterized protein</fullName>
    </submittedName>
</protein>
<keyword evidence="2" id="KW-1185">Reference proteome</keyword>
<comment type="caution">
    <text evidence="1">The sequence shown here is derived from an EMBL/GenBank/DDBJ whole genome shotgun (WGS) entry which is preliminary data.</text>
</comment>
<dbReference type="RefSeq" id="WP_306832901.1">
    <property type="nucleotide sequence ID" value="NZ_JAUSRA010000001.1"/>
</dbReference>
<evidence type="ECO:0000313" key="2">
    <source>
        <dbReference type="Proteomes" id="UP001240984"/>
    </source>
</evidence>
<sequence length="220" mass="22224">MRRTRMVAAALLVLAAAGCDGRRAHVVTGDLRGLEHAVLELVSGAETITVRNADPDVTGYRVATPRGAAGVPAVTERDGVVSAALTGSAPVEILLSDDVRWTVRIAGGAREQLVDLGAGPIGDVELRGGADRITVGLPAGDGTTTVRMSGGASTFDVLAPAAVPVRVSLAGGAGSARVDGETRSGIAGGTVFGPADWDTAADRYDIQALAGVSGFTLDRR</sequence>
<gene>
    <name evidence="1" type="ORF">J2S43_004887</name>
</gene>